<dbReference type="InterPro" id="IPR005475">
    <property type="entry name" value="Transketolase-like_Pyr-bd"/>
</dbReference>
<organism evidence="5 6">
    <name type="scientific">Eiseniibacteriota bacterium</name>
    <dbReference type="NCBI Taxonomy" id="2212470"/>
    <lineage>
        <taxon>Bacteria</taxon>
        <taxon>Candidatus Eiseniibacteriota</taxon>
    </lineage>
</organism>
<dbReference type="Proteomes" id="UP000547674">
    <property type="component" value="Unassembled WGS sequence"/>
</dbReference>
<dbReference type="PANTHER" id="PTHR43257:SF2">
    <property type="entry name" value="PYRUVATE DEHYDROGENASE E1 COMPONENT SUBUNIT BETA"/>
    <property type="match status" value="1"/>
</dbReference>
<dbReference type="NCBIfam" id="NF006667">
    <property type="entry name" value="PRK09212.1"/>
    <property type="match status" value="1"/>
</dbReference>
<dbReference type="SUPFAM" id="SSF52922">
    <property type="entry name" value="TK C-terminal domain-like"/>
    <property type="match status" value="1"/>
</dbReference>
<feature type="domain" description="Transketolase-like pyrimidine-binding" evidence="4">
    <location>
        <begin position="4"/>
        <end position="177"/>
    </location>
</feature>
<accession>A0A7Y2H1A6</accession>
<dbReference type="SMART" id="SM00861">
    <property type="entry name" value="Transket_pyr"/>
    <property type="match status" value="1"/>
</dbReference>
<dbReference type="Pfam" id="PF02780">
    <property type="entry name" value="Transketolase_C"/>
    <property type="match status" value="1"/>
</dbReference>
<reference evidence="5 6" key="1">
    <citation type="submission" date="2020-03" db="EMBL/GenBank/DDBJ databases">
        <title>Metabolic flexibility allows generalist bacteria to become dominant in a frequently disturbed ecosystem.</title>
        <authorList>
            <person name="Chen Y.-J."/>
            <person name="Leung P.M."/>
            <person name="Bay S.K."/>
            <person name="Hugenholtz P."/>
            <person name="Kessler A.J."/>
            <person name="Shelley G."/>
            <person name="Waite D.W."/>
            <person name="Cook P.L."/>
            <person name="Greening C."/>
        </authorList>
    </citation>
    <scope>NUCLEOTIDE SEQUENCE [LARGE SCALE GENOMIC DNA]</scope>
    <source>
        <strain evidence="5">SS_bin_28</strain>
    </source>
</reference>
<dbReference type="AlphaFoldDB" id="A0A7Y2H1A6"/>
<dbReference type="EMBL" id="JABDJR010000142">
    <property type="protein sequence ID" value="NNF05854.1"/>
    <property type="molecule type" value="Genomic_DNA"/>
</dbReference>
<dbReference type="FunFam" id="3.40.50.970:FF:000001">
    <property type="entry name" value="Pyruvate dehydrogenase E1 beta subunit"/>
    <property type="match status" value="1"/>
</dbReference>
<proteinExistence type="predicted"/>
<keyword evidence="2" id="KW-0560">Oxidoreductase</keyword>
<dbReference type="GO" id="GO:0016491">
    <property type="term" value="F:oxidoreductase activity"/>
    <property type="evidence" value="ECO:0007669"/>
    <property type="project" value="UniProtKB-KW"/>
</dbReference>
<dbReference type="FunFam" id="3.40.50.920:FF:000001">
    <property type="entry name" value="Pyruvate dehydrogenase E1 beta subunit"/>
    <property type="match status" value="1"/>
</dbReference>
<protein>
    <submittedName>
        <fullName evidence="5">Alpha-ketoacid dehydrogenase subunit beta</fullName>
    </submittedName>
</protein>
<dbReference type="PANTHER" id="PTHR43257">
    <property type="entry name" value="PYRUVATE DEHYDROGENASE E1 COMPONENT BETA SUBUNIT"/>
    <property type="match status" value="1"/>
</dbReference>
<name>A0A7Y2H1A6_UNCEI</name>
<dbReference type="InterPro" id="IPR033248">
    <property type="entry name" value="Transketolase_C"/>
</dbReference>
<dbReference type="InterPro" id="IPR009014">
    <property type="entry name" value="Transketo_C/PFOR_II"/>
</dbReference>
<evidence type="ECO:0000313" key="6">
    <source>
        <dbReference type="Proteomes" id="UP000547674"/>
    </source>
</evidence>
<evidence type="ECO:0000259" key="4">
    <source>
        <dbReference type="SMART" id="SM00861"/>
    </source>
</evidence>
<dbReference type="InterPro" id="IPR029061">
    <property type="entry name" value="THDP-binding"/>
</dbReference>
<sequence length="324" mass="35175">MSTVTYLEAIRDGLHEEMERDESVFLIGEDVATYGGAFGVTTGLKDSFGEERILDTPISEVGFTGAAIGAAMMGMRPVVEFQFLDFIACAFNIITNYAATTRYRTGNGVPMVMRGPMGGGVRGGPFHSQNPESFFFNTPGLKIVAPATAYDAKGLLKSSIRDNDPVIFLEHKYLYRRMKDDLPSGEILVPIGEGLVRKKGGDLSIITFGSMVHRSLEAADALEKEGIHAEVIDLRSLLPFDEALILESIKKTGKALIVHEATLTGGVGAEFAARISEKAFEYLDGPVTRVASLDTPVPYSPPLEDMFMPSTQIITNAARKLAHY</sequence>
<dbReference type="SUPFAM" id="SSF52518">
    <property type="entry name" value="Thiamin diphosphate-binding fold (THDP-binding)"/>
    <property type="match status" value="1"/>
</dbReference>
<comment type="caution">
    <text evidence="5">The sequence shown here is derived from an EMBL/GenBank/DDBJ whole genome shotgun (WGS) entry which is preliminary data.</text>
</comment>
<evidence type="ECO:0000256" key="2">
    <source>
        <dbReference type="ARBA" id="ARBA00023002"/>
    </source>
</evidence>
<evidence type="ECO:0000313" key="5">
    <source>
        <dbReference type="EMBL" id="NNF05854.1"/>
    </source>
</evidence>
<dbReference type="Pfam" id="PF02779">
    <property type="entry name" value="Transket_pyr"/>
    <property type="match status" value="1"/>
</dbReference>
<dbReference type="Gene3D" id="3.40.50.920">
    <property type="match status" value="1"/>
</dbReference>
<evidence type="ECO:0000256" key="1">
    <source>
        <dbReference type="ARBA" id="ARBA00001964"/>
    </source>
</evidence>
<gene>
    <name evidence="5" type="ORF">HKN21_03775</name>
</gene>
<comment type="cofactor">
    <cofactor evidence="1">
        <name>thiamine diphosphate</name>
        <dbReference type="ChEBI" id="CHEBI:58937"/>
    </cofactor>
</comment>
<keyword evidence="3" id="KW-0786">Thiamine pyrophosphate</keyword>
<evidence type="ECO:0000256" key="3">
    <source>
        <dbReference type="ARBA" id="ARBA00023052"/>
    </source>
</evidence>
<dbReference type="CDD" id="cd07036">
    <property type="entry name" value="TPP_PYR_E1-PDHc-beta_like"/>
    <property type="match status" value="1"/>
</dbReference>
<dbReference type="Gene3D" id="3.40.50.970">
    <property type="match status" value="1"/>
</dbReference>